<dbReference type="Proteomes" id="UP000887013">
    <property type="component" value="Unassembled WGS sequence"/>
</dbReference>
<accession>A0A8X6Q7C5</accession>
<comment type="caution">
    <text evidence="4">The sequence shown here is derived from an EMBL/GenBank/DDBJ whole genome shotgun (WGS) entry which is preliminary data.</text>
</comment>
<feature type="region of interest" description="Disordered" evidence="2">
    <location>
        <begin position="28"/>
        <end position="59"/>
    </location>
</feature>
<evidence type="ECO:0000313" key="4">
    <source>
        <dbReference type="EMBL" id="GFU09493.1"/>
    </source>
</evidence>
<dbReference type="AlphaFoldDB" id="A0A8X6Q7C5"/>
<evidence type="ECO:0000313" key="5">
    <source>
        <dbReference type="Proteomes" id="UP000887013"/>
    </source>
</evidence>
<organism evidence="4 5">
    <name type="scientific">Nephila pilipes</name>
    <name type="common">Giant wood spider</name>
    <name type="synonym">Nephila maculata</name>
    <dbReference type="NCBI Taxonomy" id="299642"/>
    <lineage>
        <taxon>Eukaryota</taxon>
        <taxon>Metazoa</taxon>
        <taxon>Ecdysozoa</taxon>
        <taxon>Arthropoda</taxon>
        <taxon>Chelicerata</taxon>
        <taxon>Arachnida</taxon>
        <taxon>Araneae</taxon>
        <taxon>Araneomorphae</taxon>
        <taxon>Entelegynae</taxon>
        <taxon>Araneoidea</taxon>
        <taxon>Nephilidae</taxon>
        <taxon>Nephila</taxon>
    </lineage>
</organism>
<keyword evidence="1" id="KW-0862">Zinc</keyword>
<keyword evidence="1" id="KW-0479">Metal-binding</keyword>
<evidence type="ECO:0000259" key="3">
    <source>
        <dbReference type="PROSITE" id="PS50157"/>
    </source>
</evidence>
<dbReference type="EMBL" id="BMAW01078079">
    <property type="protein sequence ID" value="GFU09493.1"/>
    <property type="molecule type" value="Genomic_DNA"/>
</dbReference>
<dbReference type="SUPFAM" id="SSF57667">
    <property type="entry name" value="beta-beta-alpha zinc fingers"/>
    <property type="match status" value="1"/>
</dbReference>
<feature type="compositionally biased region" description="Basic and acidic residues" evidence="2">
    <location>
        <begin position="208"/>
        <end position="218"/>
    </location>
</feature>
<evidence type="ECO:0000256" key="1">
    <source>
        <dbReference type="PROSITE-ProRule" id="PRU00042"/>
    </source>
</evidence>
<dbReference type="GO" id="GO:0008270">
    <property type="term" value="F:zinc ion binding"/>
    <property type="evidence" value="ECO:0007669"/>
    <property type="project" value="UniProtKB-KW"/>
</dbReference>
<sequence length="333" mass="38612">MLNSYSPSNYPRKLTLKSFPCDNEQSNGSLFYPGSTSNETGSSDTQYSQPISNTSSLNSGENISHIIRNTISVSEYPRSMYQETISRNMENTNLSICILGSCSNTNNSFNLQQSQAAFYHPDSILKENDSRDMQSSSSSIYSTELRKNFNKFLETQNSRTSYLCNGSTLNKNYTKYSSLISPHTHSYGNIPINKVSEKSNENNTEIPDFEKTNDKTPEPHLKERKKIESIQMENYSWQRLSHDRIIFEKENVDRKPENKIFARRLKISNVLQKNRHKGTFDCEFCNKKFRTNAGRIYHRLTHTEEFLFSCQYCSKRFKTSTKPYQIFSELPVY</sequence>
<evidence type="ECO:0000256" key="2">
    <source>
        <dbReference type="SAM" id="MobiDB-lite"/>
    </source>
</evidence>
<feature type="region of interest" description="Disordered" evidence="2">
    <location>
        <begin position="192"/>
        <end position="218"/>
    </location>
</feature>
<dbReference type="PROSITE" id="PS00028">
    <property type="entry name" value="ZINC_FINGER_C2H2_1"/>
    <property type="match status" value="1"/>
</dbReference>
<dbReference type="PROSITE" id="PS50157">
    <property type="entry name" value="ZINC_FINGER_C2H2_2"/>
    <property type="match status" value="1"/>
</dbReference>
<keyword evidence="5" id="KW-1185">Reference proteome</keyword>
<proteinExistence type="predicted"/>
<feature type="domain" description="C2H2-type" evidence="3">
    <location>
        <begin position="280"/>
        <end position="307"/>
    </location>
</feature>
<dbReference type="InterPro" id="IPR036236">
    <property type="entry name" value="Znf_C2H2_sf"/>
</dbReference>
<dbReference type="Gene3D" id="3.30.160.60">
    <property type="entry name" value="Classic Zinc Finger"/>
    <property type="match status" value="1"/>
</dbReference>
<reference evidence="4" key="1">
    <citation type="submission" date="2020-08" db="EMBL/GenBank/DDBJ databases">
        <title>Multicomponent nature underlies the extraordinary mechanical properties of spider dragline silk.</title>
        <authorList>
            <person name="Kono N."/>
            <person name="Nakamura H."/>
            <person name="Mori M."/>
            <person name="Yoshida Y."/>
            <person name="Ohtoshi R."/>
            <person name="Malay A.D."/>
            <person name="Moran D.A.P."/>
            <person name="Tomita M."/>
            <person name="Numata K."/>
            <person name="Arakawa K."/>
        </authorList>
    </citation>
    <scope>NUCLEOTIDE SEQUENCE</scope>
</reference>
<protein>
    <recommendedName>
        <fullName evidence="3">C2H2-type domain-containing protein</fullName>
    </recommendedName>
</protein>
<keyword evidence="1" id="KW-0863">Zinc-finger</keyword>
<dbReference type="InterPro" id="IPR013087">
    <property type="entry name" value="Znf_C2H2_type"/>
</dbReference>
<name>A0A8X6Q7C5_NEPPI</name>
<gene>
    <name evidence="4" type="ORF">NPIL_118251</name>
</gene>